<reference evidence="2" key="1">
    <citation type="journal article" date="2023" name="Front. Mar. Sci.">
        <title>A new Merluccius polli reference genome to investigate the effects of global change in West African waters.</title>
        <authorList>
            <person name="Mateo J.L."/>
            <person name="Blanco-Fernandez C."/>
            <person name="Garcia-Vazquez E."/>
            <person name="Machado-Schiaffino G."/>
        </authorList>
    </citation>
    <scope>NUCLEOTIDE SEQUENCE</scope>
    <source>
        <strain evidence="2">C29</strain>
        <tissue evidence="2">Fin</tissue>
    </source>
</reference>
<keyword evidence="3" id="KW-1185">Reference proteome</keyword>
<evidence type="ECO:0000313" key="2">
    <source>
        <dbReference type="EMBL" id="KAK0134575.1"/>
    </source>
</evidence>
<accession>A0AA47M6J3</accession>
<dbReference type="Proteomes" id="UP001174136">
    <property type="component" value="Unassembled WGS sequence"/>
</dbReference>
<evidence type="ECO:0000313" key="3">
    <source>
        <dbReference type="Proteomes" id="UP001174136"/>
    </source>
</evidence>
<evidence type="ECO:0000256" key="1">
    <source>
        <dbReference type="SAM" id="MobiDB-lite"/>
    </source>
</evidence>
<gene>
    <name evidence="2" type="ORF">N1851_029814</name>
</gene>
<organism evidence="2 3">
    <name type="scientific">Merluccius polli</name>
    <name type="common">Benguela hake</name>
    <name type="synonym">Merluccius cadenati</name>
    <dbReference type="NCBI Taxonomy" id="89951"/>
    <lineage>
        <taxon>Eukaryota</taxon>
        <taxon>Metazoa</taxon>
        <taxon>Chordata</taxon>
        <taxon>Craniata</taxon>
        <taxon>Vertebrata</taxon>
        <taxon>Euteleostomi</taxon>
        <taxon>Actinopterygii</taxon>
        <taxon>Neopterygii</taxon>
        <taxon>Teleostei</taxon>
        <taxon>Neoteleostei</taxon>
        <taxon>Acanthomorphata</taxon>
        <taxon>Zeiogadaria</taxon>
        <taxon>Gadariae</taxon>
        <taxon>Gadiformes</taxon>
        <taxon>Gadoidei</taxon>
        <taxon>Merlucciidae</taxon>
        <taxon>Merluccius</taxon>
    </lineage>
</organism>
<dbReference type="AlphaFoldDB" id="A0AA47M6J3"/>
<feature type="region of interest" description="Disordered" evidence="1">
    <location>
        <begin position="80"/>
        <end position="105"/>
    </location>
</feature>
<dbReference type="EMBL" id="JAOPHQ010005696">
    <property type="protein sequence ID" value="KAK0134575.1"/>
    <property type="molecule type" value="Genomic_DNA"/>
</dbReference>
<sequence>MRAVRRLLSKQTDTDHGVKTTKTTLLEAVNKRFDQIECDPMFCIATLLDARYKDRYFDEDVKQRAQAILHAHLLPAAGAEDETCDGESAHLQRKRQRPSGAGPSLHDMFEEILEENGPERPSTSVSQQLDISLAEAPIPRESAEGNCSFLVDYGTSGTPCSVRCFHREMRCRINGRHAAMDGTSKAKKPNGLSGNR</sequence>
<name>A0AA47M6J3_MERPO</name>
<protein>
    <submittedName>
        <fullName evidence="2">Uncharacterized protein</fullName>
    </submittedName>
</protein>
<comment type="caution">
    <text evidence="2">The sequence shown here is derived from an EMBL/GenBank/DDBJ whole genome shotgun (WGS) entry which is preliminary data.</text>
</comment>
<proteinExistence type="predicted"/>